<comment type="caution">
    <text evidence="2">The sequence shown here is derived from an EMBL/GenBank/DDBJ whole genome shotgun (WGS) entry which is preliminary data.</text>
</comment>
<organism evidence="2 3">
    <name type="scientific">Sphaerospermopsis kisseleviana CS-549</name>
    <dbReference type="NCBI Taxonomy" id="3021783"/>
    <lineage>
        <taxon>Bacteria</taxon>
        <taxon>Bacillati</taxon>
        <taxon>Cyanobacteriota</taxon>
        <taxon>Cyanophyceae</taxon>
        <taxon>Nostocales</taxon>
        <taxon>Aphanizomenonaceae</taxon>
        <taxon>Sphaerospermopsis</taxon>
        <taxon>Sphaerospermopsis kisseleviana</taxon>
    </lineage>
</organism>
<accession>A0ABT4ZUN7</accession>
<dbReference type="EMBL" id="JAQMTI010000205">
    <property type="protein sequence ID" value="MDB9442984.1"/>
    <property type="molecule type" value="Genomic_DNA"/>
</dbReference>
<feature type="region of interest" description="Disordered" evidence="1">
    <location>
        <begin position="42"/>
        <end position="67"/>
    </location>
</feature>
<dbReference type="Proteomes" id="UP001211711">
    <property type="component" value="Unassembled WGS sequence"/>
</dbReference>
<protein>
    <submittedName>
        <fullName evidence="2">Uncharacterized protein</fullName>
    </submittedName>
</protein>
<sequence length="67" mass="7547">MSNQNITSDLLVELSTNEQQLLSGGKRSGGKKPIICYVYEPYRETKVRKPPRDRGNIDFNDDGSDSD</sequence>
<reference evidence="2 3" key="1">
    <citation type="submission" date="2023-01" db="EMBL/GenBank/DDBJ databases">
        <title>Genomes from the Australian National Cyanobacteria Reference Collection.</title>
        <authorList>
            <person name="Willis A."/>
            <person name="Lee E.M.F."/>
        </authorList>
    </citation>
    <scope>NUCLEOTIDE SEQUENCE [LARGE SCALE GENOMIC DNA]</scope>
    <source>
        <strain evidence="2 3">CS-549</strain>
    </source>
</reference>
<evidence type="ECO:0000313" key="2">
    <source>
        <dbReference type="EMBL" id="MDB9442984.1"/>
    </source>
</evidence>
<evidence type="ECO:0000313" key="3">
    <source>
        <dbReference type="Proteomes" id="UP001211711"/>
    </source>
</evidence>
<evidence type="ECO:0000256" key="1">
    <source>
        <dbReference type="SAM" id="MobiDB-lite"/>
    </source>
</evidence>
<gene>
    <name evidence="2" type="ORF">PN497_16680</name>
</gene>
<proteinExistence type="predicted"/>
<keyword evidence="3" id="KW-1185">Reference proteome</keyword>
<feature type="compositionally biased region" description="Basic and acidic residues" evidence="1">
    <location>
        <begin position="42"/>
        <end position="56"/>
    </location>
</feature>
<name>A0ABT4ZUN7_9CYAN</name>
<dbReference type="RefSeq" id="WP_096569401.1">
    <property type="nucleotide sequence ID" value="NZ_JAQMTI010000205.1"/>
</dbReference>